<sequence length="172" mass="18719">MHLKHSSAISIPKPRLTAGGWAIYRTPGAAHASLIQIHTITPLRDCGLRLIKTHTTPPLELFEYELTALTDLNPHAIAARFVIELATDPQLANHADIIEQYEAALDTVGGEKASGGSNPQCLINIRVIDTIGWQKTWGLSINGKLAACATAMCHVTAFREISEILLKRIPNI</sequence>
<dbReference type="KEGG" id="pcor:KS4_19270"/>
<protein>
    <submittedName>
        <fullName evidence="1">Uncharacterized protein</fullName>
    </submittedName>
</protein>
<gene>
    <name evidence="1" type="ORF">KS4_19270</name>
</gene>
<evidence type="ECO:0000313" key="2">
    <source>
        <dbReference type="Proteomes" id="UP000317369"/>
    </source>
</evidence>
<organism evidence="1 2">
    <name type="scientific">Poriferisphaera corsica</name>
    <dbReference type="NCBI Taxonomy" id="2528020"/>
    <lineage>
        <taxon>Bacteria</taxon>
        <taxon>Pseudomonadati</taxon>
        <taxon>Planctomycetota</taxon>
        <taxon>Phycisphaerae</taxon>
        <taxon>Phycisphaerales</taxon>
        <taxon>Phycisphaeraceae</taxon>
        <taxon>Poriferisphaera</taxon>
    </lineage>
</organism>
<evidence type="ECO:0000313" key="1">
    <source>
        <dbReference type="EMBL" id="QDU33868.1"/>
    </source>
</evidence>
<proteinExistence type="predicted"/>
<accession>A0A517YUG2</accession>
<reference evidence="1 2" key="1">
    <citation type="submission" date="2019-02" db="EMBL/GenBank/DDBJ databases">
        <title>Deep-cultivation of Planctomycetes and their phenomic and genomic characterization uncovers novel biology.</title>
        <authorList>
            <person name="Wiegand S."/>
            <person name="Jogler M."/>
            <person name="Boedeker C."/>
            <person name="Pinto D."/>
            <person name="Vollmers J."/>
            <person name="Rivas-Marin E."/>
            <person name="Kohn T."/>
            <person name="Peeters S.H."/>
            <person name="Heuer A."/>
            <person name="Rast P."/>
            <person name="Oberbeckmann S."/>
            <person name="Bunk B."/>
            <person name="Jeske O."/>
            <person name="Meyerdierks A."/>
            <person name="Storesund J.E."/>
            <person name="Kallscheuer N."/>
            <person name="Luecker S."/>
            <person name="Lage O.M."/>
            <person name="Pohl T."/>
            <person name="Merkel B.J."/>
            <person name="Hornburger P."/>
            <person name="Mueller R.-W."/>
            <person name="Bruemmer F."/>
            <person name="Labrenz M."/>
            <person name="Spormann A.M."/>
            <person name="Op den Camp H."/>
            <person name="Overmann J."/>
            <person name="Amann R."/>
            <person name="Jetten M.S.M."/>
            <person name="Mascher T."/>
            <person name="Medema M.H."/>
            <person name="Devos D.P."/>
            <person name="Kaster A.-K."/>
            <person name="Ovreas L."/>
            <person name="Rohde M."/>
            <person name="Galperin M.Y."/>
            <person name="Jogler C."/>
        </authorList>
    </citation>
    <scope>NUCLEOTIDE SEQUENCE [LARGE SCALE GENOMIC DNA]</scope>
    <source>
        <strain evidence="1 2">KS4</strain>
    </source>
</reference>
<dbReference type="RefSeq" id="WP_145077263.1">
    <property type="nucleotide sequence ID" value="NZ_CP036425.1"/>
</dbReference>
<dbReference type="Proteomes" id="UP000317369">
    <property type="component" value="Chromosome"/>
</dbReference>
<name>A0A517YUG2_9BACT</name>
<dbReference type="AlphaFoldDB" id="A0A517YUG2"/>
<keyword evidence="2" id="KW-1185">Reference proteome</keyword>
<dbReference type="EMBL" id="CP036425">
    <property type="protein sequence ID" value="QDU33868.1"/>
    <property type="molecule type" value="Genomic_DNA"/>
</dbReference>